<dbReference type="AlphaFoldDB" id="A0A1M5ZKF4"/>
<dbReference type="OrthoDB" id="581532at2"/>
<dbReference type="EMBL" id="FQXE01000015">
    <property type="protein sequence ID" value="SHI24720.1"/>
    <property type="molecule type" value="Genomic_DNA"/>
</dbReference>
<dbReference type="InterPro" id="IPR005303">
    <property type="entry name" value="MOCOS_middle"/>
</dbReference>
<dbReference type="RefSeq" id="WP_073107873.1">
    <property type="nucleotide sequence ID" value="NZ_FQXE01000015.1"/>
</dbReference>
<name>A0A1M5ZKF4_9BURK</name>
<proteinExistence type="predicted"/>
<dbReference type="SUPFAM" id="SSF141673">
    <property type="entry name" value="MOSC N-terminal domain-like"/>
    <property type="match status" value="1"/>
</dbReference>
<gene>
    <name evidence="2" type="ORF">SAMN04488135_115115</name>
</gene>
<dbReference type="Proteomes" id="UP000184226">
    <property type="component" value="Unassembled WGS sequence"/>
</dbReference>
<evidence type="ECO:0000259" key="1">
    <source>
        <dbReference type="Pfam" id="PF03476"/>
    </source>
</evidence>
<evidence type="ECO:0000313" key="3">
    <source>
        <dbReference type="Proteomes" id="UP000184226"/>
    </source>
</evidence>
<feature type="domain" description="Molybdenum cofactor sulfurase middle" evidence="1">
    <location>
        <begin position="3"/>
        <end position="111"/>
    </location>
</feature>
<dbReference type="STRING" id="658167.SAMN04488135_115115"/>
<sequence>MISILYFPIAACGGIDKPDAAPYDKRWLVVDESGGWLSQARCGKLADIKVDISMGCLVMRAPGMLRLDIPLDVIEDDDSVRRQAVVGGQRVDVVDEGELVATWVSKFLGQPCRLVKVHPDAGPVFWP</sequence>
<protein>
    <submittedName>
        <fullName evidence="2">MOSC N-terminal beta barrel domain-containing protein</fullName>
    </submittedName>
</protein>
<evidence type="ECO:0000313" key="2">
    <source>
        <dbReference type="EMBL" id="SHI24720.1"/>
    </source>
</evidence>
<reference evidence="2 3" key="1">
    <citation type="submission" date="2016-11" db="EMBL/GenBank/DDBJ databases">
        <authorList>
            <person name="Jaros S."/>
            <person name="Januszkiewicz K."/>
            <person name="Wedrychowicz H."/>
        </authorList>
    </citation>
    <scope>NUCLEOTIDE SEQUENCE [LARGE SCALE GENOMIC DNA]</scope>
    <source>
        <strain evidence="2 3">CGMCC 1.10190</strain>
    </source>
</reference>
<accession>A0A1M5ZKF4</accession>
<dbReference type="Pfam" id="PF03476">
    <property type="entry name" value="MOSC_N"/>
    <property type="match status" value="1"/>
</dbReference>
<keyword evidence="3" id="KW-1185">Reference proteome</keyword>
<organism evidence="2 3">
    <name type="scientific">Pollutimonas bauzanensis</name>
    <dbReference type="NCBI Taxonomy" id="658167"/>
    <lineage>
        <taxon>Bacteria</taxon>
        <taxon>Pseudomonadati</taxon>
        <taxon>Pseudomonadota</taxon>
        <taxon>Betaproteobacteria</taxon>
        <taxon>Burkholderiales</taxon>
        <taxon>Alcaligenaceae</taxon>
        <taxon>Pollutimonas</taxon>
    </lineage>
</organism>